<evidence type="ECO:0008006" key="3">
    <source>
        <dbReference type="Google" id="ProtNLM"/>
    </source>
</evidence>
<name>A0AAV1B4T0_VICFA</name>
<sequence>MSQDHKKLDSNKICDSVKSLIHIDASLDVKNIIAHICEKFNYTISYKKAWISKNKVISSIYDNWETSYNDLPQWLLVMKSFIIASFSISSHSSESKFLRESSSFNLPPHSTSFSFRDSAENRRFIWY</sequence>
<evidence type="ECO:0000313" key="1">
    <source>
        <dbReference type="EMBL" id="CAI8616359.1"/>
    </source>
</evidence>
<gene>
    <name evidence="1" type="ORF">VFH_VI025200</name>
</gene>
<protein>
    <recommendedName>
        <fullName evidence="3">HAT C-terminal dimerisation domain-containing protein</fullName>
    </recommendedName>
</protein>
<reference evidence="1 2" key="1">
    <citation type="submission" date="2023-01" db="EMBL/GenBank/DDBJ databases">
        <authorList>
            <person name="Kreplak J."/>
        </authorList>
    </citation>
    <scope>NUCLEOTIDE SEQUENCE [LARGE SCALE GENOMIC DNA]</scope>
</reference>
<dbReference type="EMBL" id="OX451741">
    <property type="protein sequence ID" value="CAI8616359.1"/>
    <property type="molecule type" value="Genomic_DNA"/>
</dbReference>
<proteinExistence type="predicted"/>
<dbReference type="AlphaFoldDB" id="A0AAV1B4T0"/>
<accession>A0AAV1B4T0</accession>
<dbReference type="Proteomes" id="UP001157006">
    <property type="component" value="Chromosome 6"/>
</dbReference>
<evidence type="ECO:0000313" key="2">
    <source>
        <dbReference type="Proteomes" id="UP001157006"/>
    </source>
</evidence>
<organism evidence="1 2">
    <name type="scientific">Vicia faba</name>
    <name type="common">Broad bean</name>
    <name type="synonym">Faba vulgaris</name>
    <dbReference type="NCBI Taxonomy" id="3906"/>
    <lineage>
        <taxon>Eukaryota</taxon>
        <taxon>Viridiplantae</taxon>
        <taxon>Streptophyta</taxon>
        <taxon>Embryophyta</taxon>
        <taxon>Tracheophyta</taxon>
        <taxon>Spermatophyta</taxon>
        <taxon>Magnoliopsida</taxon>
        <taxon>eudicotyledons</taxon>
        <taxon>Gunneridae</taxon>
        <taxon>Pentapetalae</taxon>
        <taxon>rosids</taxon>
        <taxon>fabids</taxon>
        <taxon>Fabales</taxon>
        <taxon>Fabaceae</taxon>
        <taxon>Papilionoideae</taxon>
        <taxon>50 kb inversion clade</taxon>
        <taxon>NPAAA clade</taxon>
        <taxon>Hologalegina</taxon>
        <taxon>IRL clade</taxon>
        <taxon>Fabeae</taxon>
        <taxon>Vicia</taxon>
    </lineage>
</organism>
<keyword evidence="2" id="KW-1185">Reference proteome</keyword>